<dbReference type="PANTHER" id="PTHR35807">
    <property type="entry name" value="TRANSCRIPTIONAL REGULATOR REDD-RELATED"/>
    <property type="match status" value="1"/>
</dbReference>
<feature type="domain" description="OmpR/PhoB-type" evidence="6">
    <location>
        <begin position="1"/>
        <end position="96"/>
    </location>
</feature>
<dbReference type="Pfam" id="PF03704">
    <property type="entry name" value="BTAD"/>
    <property type="match status" value="1"/>
</dbReference>
<dbReference type="PANTHER" id="PTHR35807:SF1">
    <property type="entry name" value="TRANSCRIPTIONAL REGULATOR REDD"/>
    <property type="match status" value="1"/>
</dbReference>
<dbReference type="InterPro" id="IPR001867">
    <property type="entry name" value="OmpR/PhoB-type_DNA-bd"/>
</dbReference>
<dbReference type="SUPFAM" id="SSF46894">
    <property type="entry name" value="C-terminal effector domain of the bipartite response regulators"/>
    <property type="match status" value="1"/>
</dbReference>
<evidence type="ECO:0000256" key="2">
    <source>
        <dbReference type="ARBA" id="ARBA00023015"/>
    </source>
</evidence>
<comment type="similarity">
    <text evidence="1">Belongs to the AfsR/DnrI/RedD regulatory family.</text>
</comment>
<dbReference type="InterPro" id="IPR005158">
    <property type="entry name" value="BTAD"/>
</dbReference>
<dbReference type="AlphaFoldDB" id="A0AAE3W4Y7"/>
<keyword evidence="4" id="KW-0804">Transcription</keyword>
<evidence type="ECO:0000313" key="8">
    <source>
        <dbReference type="Proteomes" id="UP001240236"/>
    </source>
</evidence>
<reference evidence="7 8" key="1">
    <citation type="submission" date="2023-07" db="EMBL/GenBank/DDBJ databases">
        <title>Sequencing the genomes of 1000 actinobacteria strains.</title>
        <authorList>
            <person name="Klenk H.-P."/>
        </authorList>
    </citation>
    <scope>NUCLEOTIDE SEQUENCE [LARGE SCALE GENOMIC DNA]</scope>
    <source>
        <strain evidence="7 8">DSM 44709</strain>
    </source>
</reference>
<feature type="DNA-binding region" description="OmpR/PhoB-type" evidence="5">
    <location>
        <begin position="1"/>
        <end position="96"/>
    </location>
</feature>
<dbReference type="CDD" id="cd15831">
    <property type="entry name" value="BTAD"/>
    <property type="match status" value="1"/>
</dbReference>
<name>A0AAE3W4Y7_9ACTN</name>
<dbReference type="Gene3D" id="1.10.10.10">
    <property type="entry name" value="Winged helix-like DNA-binding domain superfamily/Winged helix DNA-binding domain"/>
    <property type="match status" value="1"/>
</dbReference>
<dbReference type="InterPro" id="IPR016032">
    <property type="entry name" value="Sig_transdc_resp-reg_C-effctor"/>
</dbReference>
<proteinExistence type="inferred from homology"/>
<dbReference type="GO" id="GO:0006355">
    <property type="term" value="P:regulation of DNA-templated transcription"/>
    <property type="evidence" value="ECO:0007669"/>
    <property type="project" value="InterPro"/>
</dbReference>
<dbReference type="GO" id="GO:0000160">
    <property type="term" value="P:phosphorelay signal transduction system"/>
    <property type="evidence" value="ECO:0007669"/>
    <property type="project" value="InterPro"/>
</dbReference>
<comment type="caution">
    <text evidence="7">The sequence shown here is derived from an EMBL/GenBank/DDBJ whole genome shotgun (WGS) entry which is preliminary data.</text>
</comment>
<keyword evidence="3 5" id="KW-0238">DNA-binding</keyword>
<dbReference type="GO" id="GO:0003677">
    <property type="term" value="F:DNA binding"/>
    <property type="evidence" value="ECO:0007669"/>
    <property type="project" value="UniProtKB-UniRule"/>
</dbReference>
<evidence type="ECO:0000313" key="7">
    <source>
        <dbReference type="EMBL" id="MDQ0369521.1"/>
    </source>
</evidence>
<dbReference type="InterPro" id="IPR051677">
    <property type="entry name" value="AfsR-DnrI-RedD_regulator"/>
</dbReference>
<dbReference type="SUPFAM" id="SSF48452">
    <property type="entry name" value="TPR-like"/>
    <property type="match status" value="1"/>
</dbReference>
<accession>A0AAE3W4Y7</accession>
<organism evidence="7 8">
    <name type="scientific">Catenuloplanes indicus</name>
    <dbReference type="NCBI Taxonomy" id="137267"/>
    <lineage>
        <taxon>Bacteria</taxon>
        <taxon>Bacillati</taxon>
        <taxon>Actinomycetota</taxon>
        <taxon>Actinomycetes</taxon>
        <taxon>Micromonosporales</taxon>
        <taxon>Micromonosporaceae</taxon>
        <taxon>Catenuloplanes</taxon>
    </lineage>
</organism>
<dbReference type="SMART" id="SM01043">
    <property type="entry name" value="BTAD"/>
    <property type="match status" value="1"/>
</dbReference>
<dbReference type="RefSeq" id="WP_307244806.1">
    <property type="nucleotide sequence ID" value="NZ_JAUSUZ010000001.1"/>
</dbReference>
<dbReference type="Gene3D" id="1.25.40.10">
    <property type="entry name" value="Tetratricopeptide repeat domain"/>
    <property type="match status" value="1"/>
</dbReference>
<evidence type="ECO:0000256" key="4">
    <source>
        <dbReference type="ARBA" id="ARBA00023163"/>
    </source>
</evidence>
<evidence type="ECO:0000256" key="3">
    <source>
        <dbReference type="ARBA" id="ARBA00023125"/>
    </source>
</evidence>
<protein>
    <submittedName>
        <fullName evidence="7">DNA-binding SARP family transcriptional activator</fullName>
    </submittedName>
</protein>
<dbReference type="SMART" id="SM00862">
    <property type="entry name" value="Trans_reg_C"/>
    <property type="match status" value="1"/>
</dbReference>
<dbReference type="InterPro" id="IPR011990">
    <property type="entry name" value="TPR-like_helical_dom_sf"/>
</dbReference>
<dbReference type="EMBL" id="JAUSUZ010000001">
    <property type="protein sequence ID" value="MDQ0369521.1"/>
    <property type="molecule type" value="Genomic_DNA"/>
</dbReference>
<dbReference type="Pfam" id="PF00486">
    <property type="entry name" value="Trans_reg_C"/>
    <property type="match status" value="1"/>
</dbReference>
<evidence type="ECO:0000256" key="1">
    <source>
        <dbReference type="ARBA" id="ARBA00005820"/>
    </source>
</evidence>
<evidence type="ECO:0000259" key="6">
    <source>
        <dbReference type="PROSITE" id="PS51755"/>
    </source>
</evidence>
<dbReference type="Proteomes" id="UP001240236">
    <property type="component" value="Unassembled WGS sequence"/>
</dbReference>
<gene>
    <name evidence="7" type="ORF">J2S42_006190</name>
</gene>
<dbReference type="InterPro" id="IPR036388">
    <property type="entry name" value="WH-like_DNA-bd_sf"/>
</dbReference>
<keyword evidence="2" id="KW-0805">Transcription regulation</keyword>
<dbReference type="PROSITE" id="PS51755">
    <property type="entry name" value="OMPR_PHOB"/>
    <property type="match status" value="1"/>
</dbReference>
<sequence length="287" mass="32077">MDWDFRLLGPLEIRARGMSVEVSAARQRAVLVILLLQAGRVVADRQLIEQLWGADPPLSARQTLQSLVCRLRRTLESVPEAERILHTRAPGYQLAVAPSAVDLNRFRALVVRGREALRQGDARGAADDLGAALRLWRGDPLADVAAAGLRESVAHGVAGERLDAVEEWGRAQLGLGRYQEAVVELQAVGAAHPLRERLHHLLMCALYGVGRQAEALATYRVLRRRLIADLGVEPSRELSELHARMLNHDESLRLSFDPVRPRPSRTMTAQRRVFTARRARRSVLRHR</sequence>
<evidence type="ECO:0000256" key="5">
    <source>
        <dbReference type="PROSITE-ProRule" id="PRU01091"/>
    </source>
</evidence>
<keyword evidence="8" id="KW-1185">Reference proteome</keyword>